<evidence type="ECO:0000313" key="3">
    <source>
        <dbReference type="EMBL" id="KAG5168028.1"/>
    </source>
</evidence>
<evidence type="ECO:0000256" key="2">
    <source>
        <dbReference type="SAM" id="MobiDB-lite"/>
    </source>
</evidence>
<feature type="compositionally biased region" description="Polar residues" evidence="2">
    <location>
        <begin position="289"/>
        <end position="301"/>
    </location>
</feature>
<accession>A0A8H7XYM6</accession>
<comment type="caution">
    <text evidence="3">The sequence shown here is derived from an EMBL/GenBank/DDBJ whole genome shotgun (WGS) entry which is preliminary data.</text>
</comment>
<keyword evidence="1" id="KW-0175">Coiled coil</keyword>
<feature type="coiled-coil region" evidence="1">
    <location>
        <begin position="15"/>
        <end position="81"/>
    </location>
</feature>
<evidence type="ECO:0000256" key="1">
    <source>
        <dbReference type="SAM" id="Coils"/>
    </source>
</evidence>
<proteinExistence type="predicted"/>
<feature type="region of interest" description="Disordered" evidence="2">
    <location>
        <begin position="133"/>
        <end position="168"/>
    </location>
</feature>
<dbReference type="AlphaFoldDB" id="A0A8H7XYM6"/>
<protein>
    <submittedName>
        <fullName evidence="3">Uncharacterized protein</fullName>
    </submittedName>
</protein>
<reference evidence="3" key="1">
    <citation type="submission" date="2021-02" db="EMBL/GenBank/DDBJ databases">
        <title>Psilocybe cubensis genome.</title>
        <authorList>
            <person name="Mckernan K.J."/>
            <person name="Crawford S."/>
            <person name="Trippe A."/>
            <person name="Kane L.T."/>
            <person name="Mclaughlin S."/>
        </authorList>
    </citation>
    <scope>NUCLEOTIDE SEQUENCE [LARGE SCALE GENOMIC DNA]</scope>
    <source>
        <strain evidence="3">MGC-MH-2018</strain>
    </source>
</reference>
<dbReference type="EMBL" id="JAFIQS010000006">
    <property type="protein sequence ID" value="KAG5168028.1"/>
    <property type="molecule type" value="Genomic_DNA"/>
</dbReference>
<feature type="compositionally biased region" description="Polar residues" evidence="2">
    <location>
        <begin position="156"/>
        <end position="165"/>
    </location>
</feature>
<feature type="region of interest" description="Disordered" evidence="2">
    <location>
        <begin position="237"/>
        <end position="308"/>
    </location>
</feature>
<sequence length="308" mass="34196">MSSDDQIIHRWLATKDQKLAAVRRYKDRIAELRQTVTDDKDLTEDKKNDFLLELDAADKMVENLERELNSFIKALKNWQNVRKVGLPDLNTRIEILQAQIKVASDATKSLARPIISYREREIIVSNMASSSADVQGSQMSQPPVLESLPPPPRSRYNIQSAQPPQQGEAFLAESEIISATPSAYSAGQNQDLSQMDTAAPSSDIQAVRVDVGHRIVHAHNQSIASTNTFGYAKHSYNRSDEQAGETSEQSGHDMYNSSASSRNYRIEDSENRTLAHDDSEVHHGPGHSANMSVSSSNTFGYPSNPDDN</sequence>
<organism evidence="3">
    <name type="scientific">Psilocybe cubensis</name>
    <name type="common">Psychedelic mushroom</name>
    <name type="synonym">Stropharia cubensis</name>
    <dbReference type="NCBI Taxonomy" id="181762"/>
    <lineage>
        <taxon>Eukaryota</taxon>
        <taxon>Fungi</taxon>
        <taxon>Dikarya</taxon>
        <taxon>Basidiomycota</taxon>
        <taxon>Agaricomycotina</taxon>
        <taxon>Agaricomycetes</taxon>
        <taxon>Agaricomycetidae</taxon>
        <taxon>Agaricales</taxon>
        <taxon>Agaricineae</taxon>
        <taxon>Strophariaceae</taxon>
        <taxon>Psilocybe</taxon>
    </lineage>
</organism>
<feature type="compositionally biased region" description="Polar residues" evidence="2">
    <location>
        <begin position="244"/>
        <end position="263"/>
    </location>
</feature>
<gene>
    <name evidence="3" type="ORF">JR316_006620</name>
</gene>
<name>A0A8H7XYM6_PSICU</name>
<feature type="compositionally biased region" description="Basic and acidic residues" evidence="2">
    <location>
        <begin position="264"/>
        <end position="283"/>
    </location>
</feature>